<keyword evidence="2" id="KW-0964">Secreted</keyword>
<protein>
    <recommendedName>
        <fullName evidence="5">Hemicentin-1-like von Willebrand factor A domain-containing protein</fullName>
    </recommendedName>
</protein>
<dbReference type="EnsemblMetazoa" id="CLYHEMT021281.1">
    <property type="protein sequence ID" value="CLYHEMP021281.1"/>
    <property type="gene ID" value="CLYHEMG021281"/>
</dbReference>
<dbReference type="AlphaFoldDB" id="A0A7M5XCR3"/>
<dbReference type="GeneID" id="136820589"/>
<dbReference type="Pfam" id="PF25106">
    <property type="entry name" value="VWA_4"/>
    <property type="match status" value="1"/>
</dbReference>
<evidence type="ECO:0000256" key="2">
    <source>
        <dbReference type="ARBA" id="ARBA00022525"/>
    </source>
</evidence>
<dbReference type="RefSeq" id="XP_066932882.1">
    <property type="nucleotide sequence ID" value="XM_067076781.1"/>
</dbReference>
<sequence>MKLHLLSLVLVFGCLLQVESQSVSDYAALDTFIRDALSGLAKSESKFKEISAVVQGAIDFVSSISPRRKTDQQRGEEIIQLLKDVSVDRGNKQVLKNLLGRIFGSVWKTSTAAERAAFAAQIKNFIANPPTSAPPSKRKRRMTNELFDEVSKRLYLLDGGATLVFTIDSTTSMYLDIGIAKNIATQILDLDRENSVDYMLADINDPAGLISDTIVRPPTEEGLMQFRDDIGNINLKGGGTDCPELSFTGMLKAFDFFPNFGSSMFVFTDASPKDGTDANIATLINAAQGLDTKISFFTVSNIRCTIGGSIPSDYSKFEEVAAATGGFVFPLVDGPLPPGKRKRRSAGASDRLPFITSELAAHTTIYQADGNSIFGKRIFFNVDDEIKNLTIKVQTDANHEQIRVFNERFQQITTRDILGNVVLYQFDNPSSGTYFILVPRAAGSFRYTVSAAFKNPIAVNTKYFMNDGPVARPISHPVQGIQNKILISVTGYDRVTRHTLTANIMYKNGTKKAITLSPDNGSGAFEGSLIPPNSEYKIQIQGKTIGGKPFTRLTSNFEQGKPIAFVTIYAGEDSSTLYNTKTTVFLIAYKSPGSPFEGTAETRFKTSKINDGDSANLKLSSTRNFVRLFYTSPIVAVTNHTADEITIRDNVSKDILHRIPILLH</sequence>
<feature type="signal peptide" evidence="4">
    <location>
        <begin position="1"/>
        <end position="20"/>
    </location>
</feature>
<evidence type="ECO:0000256" key="1">
    <source>
        <dbReference type="ARBA" id="ARBA00004613"/>
    </source>
</evidence>
<evidence type="ECO:0000256" key="3">
    <source>
        <dbReference type="ARBA" id="ARBA00022729"/>
    </source>
</evidence>
<comment type="subcellular location">
    <subcellularLocation>
        <location evidence="1">Secreted</location>
    </subcellularLocation>
</comment>
<evidence type="ECO:0000313" key="7">
    <source>
        <dbReference type="Proteomes" id="UP000594262"/>
    </source>
</evidence>
<dbReference type="InterPro" id="IPR052577">
    <property type="entry name" value="VWA7"/>
</dbReference>
<evidence type="ECO:0000259" key="5">
    <source>
        <dbReference type="Pfam" id="PF25106"/>
    </source>
</evidence>
<dbReference type="InterPro" id="IPR036465">
    <property type="entry name" value="vWFA_dom_sf"/>
</dbReference>
<dbReference type="PANTHER" id="PTHR14905">
    <property type="entry name" value="NG37"/>
    <property type="match status" value="1"/>
</dbReference>
<dbReference type="InterPro" id="IPR056861">
    <property type="entry name" value="HMCN1-like_VWA"/>
</dbReference>
<dbReference type="OrthoDB" id="5975513at2759"/>
<feature type="chain" id="PRO_5029892653" description="Hemicentin-1-like von Willebrand factor A domain-containing protein" evidence="4">
    <location>
        <begin position="21"/>
        <end position="664"/>
    </location>
</feature>
<dbReference type="Proteomes" id="UP000594262">
    <property type="component" value="Unplaced"/>
</dbReference>
<keyword evidence="7" id="KW-1185">Reference proteome</keyword>
<dbReference type="PANTHER" id="PTHR14905:SF7">
    <property type="entry name" value="VON WILLEBRAND FACTOR A DOMAIN-CONTAINING PROTEIN 7"/>
    <property type="match status" value="1"/>
</dbReference>
<keyword evidence="3 4" id="KW-0732">Signal</keyword>
<evidence type="ECO:0000313" key="6">
    <source>
        <dbReference type="EnsemblMetazoa" id="CLYHEMP021281.1"/>
    </source>
</evidence>
<accession>A0A7M5XCR3</accession>
<reference evidence="6" key="1">
    <citation type="submission" date="2021-01" db="UniProtKB">
        <authorList>
            <consortium name="EnsemblMetazoa"/>
        </authorList>
    </citation>
    <scope>IDENTIFICATION</scope>
</reference>
<feature type="domain" description="Hemicentin-1-like von Willebrand factor A" evidence="5">
    <location>
        <begin position="163"/>
        <end position="330"/>
    </location>
</feature>
<dbReference type="Gene3D" id="3.40.50.410">
    <property type="entry name" value="von Willebrand factor, type A domain"/>
    <property type="match status" value="1"/>
</dbReference>
<dbReference type="SUPFAM" id="SSF53300">
    <property type="entry name" value="vWA-like"/>
    <property type="match status" value="1"/>
</dbReference>
<organism evidence="6 7">
    <name type="scientific">Clytia hemisphaerica</name>
    <dbReference type="NCBI Taxonomy" id="252671"/>
    <lineage>
        <taxon>Eukaryota</taxon>
        <taxon>Metazoa</taxon>
        <taxon>Cnidaria</taxon>
        <taxon>Hydrozoa</taxon>
        <taxon>Hydroidolina</taxon>
        <taxon>Leptothecata</taxon>
        <taxon>Obeliida</taxon>
        <taxon>Clytiidae</taxon>
        <taxon>Clytia</taxon>
    </lineage>
</organism>
<name>A0A7M5XCR3_9CNID</name>
<evidence type="ECO:0000256" key="4">
    <source>
        <dbReference type="SAM" id="SignalP"/>
    </source>
</evidence>
<proteinExistence type="predicted"/>